<dbReference type="AlphaFoldDB" id="A0A383DGV6"/>
<dbReference type="EMBL" id="UINC01217101">
    <property type="protein sequence ID" value="SVE43550.1"/>
    <property type="molecule type" value="Genomic_DNA"/>
</dbReference>
<accession>A0A383DGV6</accession>
<organism evidence="1">
    <name type="scientific">marine metagenome</name>
    <dbReference type="NCBI Taxonomy" id="408172"/>
    <lineage>
        <taxon>unclassified sequences</taxon>
        <taxon>metagenomes</taxon>
        <taxon>ecological metagenomes</taxon>
    </lineage>
</organism>
<gene>
    <name evidence="1" type="ORF">METZ01_LOCUS496404</name>
</gene>
<protein>
    <submittedName>
        <fullName evidence="1">Uncharacterized protein</fullName>
    </submittedName>
</protein>
<reference evidence="1" key="1">
    <citation type="submission" date="2018-05" db="EMBL/GenBank/DDBJ databases">
        <authorList>
            <person name="Lanie J.A."/>
            <person name="Ng W.-L."/>
            <person name="Kazmierczak K.M."/>
            <person name="Andrzejewski T.M."/>
            <person name="Davidsen T.M."/>
            <person name="Wayne K.J."/>
            <person name="Tettelin H."/>
            <person name="Glass J.I."/>
            <person name="Rusch D."/>
            <person name="Podicherti R."/>
            <person name="Tsui H.-C.T."/>
            <person name="Winkler M.E."/>
        </authorList>
    </citation>
    <scope>NUCLEOTIDE SEQUENCE</scope>
</reference>
<name>A0A383DGV6_9ZZZZ</name>
<sequence>MANRHISKIRSMPKMDNSKKILKLEERYSSNRSYILDKCLMEIFELKKGKELLEMELQLNKLNTDGKIGFIKQNFNSWWKHYFTDEMDVSEDTRLN</sequence>
<proteinExistence type="predicted"/>
<evidence type="ECO:0000313" key="1">
    <source>
        <dbReference type="EMBL" id="SVE43550.1"/>
    </source>
</evidence>